<protein>
    <submittedName>
        <fullName evidence="1">Uncharacterized protein</fullName>
    </submittedName>
</protein>
<sequence>MFTSHIGEMDQEAERELETLSDFDARTRLGEVGGAFGVTAEQAQNLPINVVRGLLRKYLLASPPEALKGPGL</sequence>
<evidence type="ECO:0000313" key="1">
    <source>
        <dbReference type="EMBL" id="OAF04321.1"/>
    </source>
</evidence>
<name>A0A176YG11_9BRAD</name>
<accession>A0A176YG11</accession>
<dbReference type="AlphaFoldDB" id="A0A176YG11"/>
<organism evidence="1 2">
    <name type="scientific">Bradyrhizobium centrolobii</name>
    <dbReference type="NCBI Taxonomy" id="1505087"/>
    <lineage>
        <taxon>Bacteria</taxon>
        <taxon>Pseudomonadati</taxon>
        <taxon>Pseudomonadota</taxon>
        <taxon>Alphaproteobacteria</taxon>
        <taxon>Hyphomicrobiales</taxon>
        <taxon>Nitrobacteraceae</taxon>
        <taxon>Bradyrhizobium</taxon>
    </lineage>
</organism>
<reference evidence="1 2" key="1">
    <citation type="submission" date="2016-03" db="EMBL/GenBank/DDBJ databases">
        <title>Draft Genome Sequence of the Strain BR 10245 (Bradyrhizobium sp.) isolated from nodules of Centrolobium paraense.</title>
        <authorList>
            <person name="Simoes-Araujo J.L.Sr."/>
            <person name="Barauna A.C."/>
            <person name="Silva K."/>
            <person name="Zilli J.E."/>
        </authorList>
    </citation>
    <scope>NUCLEOTIDE SEQUENCE [LARGE SCALE GENOMIC DNA]</scope>
    <source>
        <strain evidence="1 2">BR 10245</strain>
    </source>
</reference>
<evidence type="ECO:0000313" key="2">
    <source>
        <dbReference type="Proteomes" id="UP000076959"/>
    </source>
</evidence>
<keyword evidence="2" id="KW-1185">Reference proteome</keyword>
<gene>
    <name evidence="1" type="ORF">AYJ54_24345</name>
</gene>
<dbReference type="Proteomes" id="UP000076959">
    <property type="component" value="Unassembled WGS sequence"/>
</dbReference>
<comment type="caution">
    <text evidence="1">The sequence shown here is derived from an EMBL/GenBank/DDBJ whole genome shotgun (WGS) entry which is preliminary data.</text>
</comment>
<dbReference type="EMBL" id="LUUB01000086">
    <property type="protein sequence ID" value="OAF04321.1"/>
    <property type="molecule type" value="Genomic_DNA"/>
</dbReference>
<proteinExistence type="predicted"/>